<keyword evidence="2" id="KW-1133">Transmembrane helix</keyword>
<keyword evidence="3" id="KW-0732">Signal</keyword>
<accession>A0AAN7WN90</accession>
<feature type="chain" id="PRO_5042861928" description="Extracellular membrane protein CFEM domain-containing protein" evidence="3">
    <location>
        <begin position="23"/>
        <end position="194"/>
    </location>
</feature>
<dbReference type="EMBL" id="JAVRQU010000005">
    <property type="protein sequence ID" value="KAK5703036.1"/>
    <property type="molecule type" value="Genomic_DNA"/>
</dbReference>
<gene>
    <name evidence="4" type="ORF">LTR97_003982</name>
</gene>
<feature type="transmembrane region" description="Helical" evidence="2">
    <location>
        <begin position="171"/>
        <end position="193"/>
    </location>
</feature>
<evidence type="ECO:0008006" key="6">
    <source>
        <dbReference type="Google" id="ProtNLM"/>
    </source>
</evidence>
<keyword evidence="2" id="KW-0812">Transmembrane</keyword>
<proteinExistence type="predicted"/>
<protein>
    <recommendedName>
        <fullName evidence="6">Extracellular membrane protein CFEM domain-containing protein</fullName>
    </recommendedName>
</protein>
<feature type="region of interest" description="Disordered" evidence="1">
    <location>
        <begin position="126"/>
        <end position="171"/>
    </location>
</feature>
<evidence type="ECO:0000256" key="2">
    <source>
        <dbReference type="SAM" id="Phobius"/>
    </source>
</evidence>
<reference evidence="4" key="1">
    <citation type="submission" date="2023-08" db="EMBL/GenBank/DDBJ databases">
        <title>Black Yeasts Isolated from many extreme environments.</title>
        <authorList>
            <person name="Coleine C."/>
            <person name="Stajich J.E."/>
            <person name="Selbmann L."/>
        </authorList>
    </citation>
    <scope>NUCLEOTIDE SEQUENCE</scope>
    <source>
        <strain evidence="4">CCFEE 5810</strain>
    </source>
</reference>
<name>A0AAN7WN90_9PEZI</name>
<dbReference type="Proteomes" id="UP001310594">
    <property type="component" value="Unassembled WGS sequence"/>
</dbReference>
<evidence type="ECO:0000256" key="3">
    <source>
        <dbReference type="SAM" id="SignalP"/>
    </source>
</evidence>
<dbReference type="AlphaFoldDB" id="A0AAN7WN90"/>
<keyword evidence="2" id="KW-0472">Membrane</keyword>
<feature type="compositionally biased region" description="Low complexity" evidence="1">
    <location>
        <begin position="126"/>
        <end position="148"/>
    </location>
</feature>
<organism evidence="4 5">
    <name type="scientific">Elasticomyces elasticus</name>
    <dbReference type="NCBI Taxonomy" id="574655"/>
    <lineage>
        <taxon>Eukaryota</taxon>
        <taxon>Fungi</taxon>
        <taxon>Dikarya</taxon>
        <taxon>Ascomycota</taxon>
        <taxon>Pezizomycotina</taxon>
        <taxon>Dothideomycetes</taxon>
        <taxon>Dothideomycetidae</taxon>
        <taxon>Mycosphaerellales</taxon>
        <taxon>Teratosphaeriaceae</taxon>
        <taxon>Elasticomyces</taxon>
    </lineage>
</organism>
<feature type="signal peptide" evidence="3">
    <location>
        <begin position="1"/>
        <end position="22"/>
    </location>
</feature>
<evidence type="ECO:0000313" key="4">
    <source>
        <dbReference type="EMBL" id="KAK5703036.1"/>
    </source>
</evidence>
<comment type="caution">
    <text evidence="4">The sequence shown here is derived from an EMBL/GenBank/DDBJ whole genome shotgun (WGS) entry which is preliminary data.</text>
</comment>
<evidence type="ECO:0000313" key="5">
    <source>
        <dbReference type="Proteomes" id="UP001310594"/>
    </source>
</evidence>
<sequence>MFSTTSLLTTVAVVAFAGQTIAYDMPSCWNSCFTQYNVTSQGSLCSAAVGSVVQTCIAAGCAAANSTASTGQYTNWLSEYCSSPPSTTTTVSSSTTSSPVSNATTTTISSSISLTTIIITTTSSATTASAGPTGYTNGTTTTPTYPAGPTGGSGNHTGPTTGPSPPPYTGAASSLAATGSLVALFGLAAVAFLS</sequence>
<evidence type="ECO:0000256" key="1">
    <source>
        <dbReference type="SAM" id="MobiDB-lite"/>
    </source>
</evidence>